<keyword evidence="7 8" id="KW-0949">S-adenosyl-L-methionine</keyword>
<comment type="function">
    <text evidence="8">Methylates the carboxyl group of the C-terminal leucine residue of protein phosphatase 2A catalytic subunits to form alpha-leucine ester residues.</text>
</comment>
<evidence type="ECO:0000256" key="5">
    <source>
        <dbReference type="ARBA" id="ARBA00022603"/>
    </source>
</evidence>
<evidence type="ECO:0000313" key="10">
    <source>
        <dbReference type="EMBL" id="KXS12054.1"/>
    </source>
</evidence>
<dbReference type="FunFam" id="3.40.50.150:FF:000092">
    <property type="entry name" value="Leucine carboxyl methyltransferase 1"/>
    <property type="match status" value="1"/>
</dbReference>
<dbReference type="GO" id="GO:0009966">
    <property type="term" value="P:regulation of signal transduction"/>
    <property type="evidence" value="ECO:0007669"/>
    <property type="project" value="UniProtKB-ARBA"/>
</dbReference>
<name>A0A139A5M9_GONPJ</name>
<evidence type="ECO:0000256" key="2">
    <source>
        <dbReference type="ARBA" id="ARBA00010703"/>
    </source>
</evidence>
<keyword evidence="6 8" id="KW-0808">Transferase</keyword>
<dbReference type="PIRSF" id="PIRSF016305">
    <property type="entry name" value="LCM_mtfrase"/>
    <property type="match status" value="1"/>
</dbReference>
<dbReference type="PANTHER" id="PTHR13600:SF21">
    <property type="entry name" value="LEUCINE CARBOXYL METHYLTRANSFERASE 1"/>
    <property type="match status" value="1"/>
</dbReference>
<accession>A0A139A5M9</accession>
<dbReference type="AlphaFoldDB" id="A0A139A5M9"/>
<dbReference type="PANTHER" id="PTHR13600">
    <property type="entry name" value="LEUCINE CARBOXYL METHYLTRANSFERASE"/>
    <property type="match status" value="1"/>
</dbReference>
<evidence type="ECO:0000256" key="9">
    <source>
        <dbReference type="PIRSR" id="PIRSR016305-1"/>
    </source>
</evidence>
<dbReference type="STRING" id="1344416.A0A139A5M9"/>
<dbReference type="Gene3D" id="3.40.50.150">
    <property type="entry name" value="Vaccinia Virus protein VP39"/>
    <property type="match status" value="1"/>
</dbReference>
<feature type="binding site" evidence="9">
    <location>
        <position position="197"/>
    </location>
    <ligand>
        <name>S-adenosyl-L-methionine</name>
        <dbReference type="ChEBI" id="CHEBI:59789"/>
    </ligand>
</feature>
<proteinExistence type="inferred from homology"/>
<dbReference type="InterPro" id="IPR007213">
    <property type="entry name" value="Ppm1/Ppm2/Tcmp"/>
</dbReference>
<dbReference type="InterPro" id="IPR016651">
    <property type="entry name" value="LCMT1"/>
</dbReference>
<evidence type="ECO:0000256" key="4">
    <source>
        <dbReference type="ARBA" id="ARBA00017497"/>
    </source>
</evidence>
<feature type="binding site" evidence="9">
    <location>
        <begin position="169"/>
        <end position="170"/>
    </location>
    <ligand>
        <name>S-adenosyl-L-methionine</name>
        <dbReference type="ChEBI" id="CHEBI:59789"/>
    </ligand>
</feature>
<evidence type="ECO:0000256" key="8">
    <source>
        <dbReference type="PIRNR" id="PIRNR016305"/>
    </source>
</evidence>
<evidence type="ECO:0000256" key="7">
    <source>
        <dbReference type="ARBA" id="ARBA00022691"/>
    </source>
</evidence>
<comment type="catalytic activity">
    <reaction evidence="1 8">
        <text>[phosphatase 2A protein]-C-terminal L-leucine + S-adenosyl-L-methionine = [phosphatase 2A protein]-C-terminal L-leucine methyl ester + S-adenosyl-L-homocysteine</text>
        <dbReference type="Rhea" id="RHEA:48544"/>
        <dbReference type="Rhea" id="RHEA-COMP:12134"/>
        <dbReference type="Rhea" id="RHEA-COMP:12135"/>
        <dbReference type="ChEBI" id="CHEBI:57856"/>
        <dbReference type="ChEBI" id="CHEBI:59789"/>
        <dbReference type="ChEBI" id="CHEBI:90516"/>
        <dbReference type="ChEBI" id="CHEBI:90517"/>
        <dbReference type="EC" id="2.1.1.233"/>
    </reaction>
</comment>
<comment type="similarity">
    <text evidence="2 8">Belongs to the methyltransferase superfamily. LCMT family.</text>
</comment>
<evidence type="ECO:0000313" key="11">
    <source>
        <dbReference type="Proteomes" id="UP000070544"/>
    </source>
</evidence>
<keyword evidence="11" id="KW-1185">Reference proteome</keyword>
<dbReference type="GO" id="GO:0018423">
    <property type="term" value="F:protein C-terminal leucine carboxyl O-methyltransferase activity"/>
    <property type="evidence" value="ECO:0007669"/>
    <property type="project" value="UniProtKB-EC"/>
</dbReference>
<dbReference type="InterPro" id="IPR029063">
    <property type="entry name" value="SAM-dependent_MTases_sf"/>
</dbReference>
<dbReference type="GO" id="GO:0032259">
    <property type="term" value="P:methylation"/>
    <property type="evidence" value="ECO:0007669"/>
    <property type="project" value="UniProtKB-KW"/>
</dbReference>
<evidence type="ECO:0000256" key="1">
    <source>
        <dbReference type="ARBA" id="ARBA00000724"/>
    </source>
</evidence>
<organism evidence="10 11">
    <name type="scientific">Gonapodya prolifera (strain JEL478)</name>
    <name type="common">Monoblepharis prolifera</name>
    <dbReference type="NCBI Taxonomy" id="1344416"/>
    <lineage>
        <taxon>Eukaryota</taxon>
        <taxon>Fungi</taxon>
        <taxon>Fungi incertae sedis</taxon>
        <taxon>Chytridiomycota</taxon>
        <taxon>Chytridiomycota incertae sedis</taxon>
        <taxon>Monoblepharidomycetes</taxon>
        <taxon>Monoblepharidales</taxon>
        <taxon>Gonapodyaceae</taxon>
        <taxon>Gonapodya</taxon>
    </lineage>
</organism>
<feature type="binding site" evidence="9">
    <location>
        <position position="62"/>
    </location>
    <ligand>
        <name>S-adenosyl-L-methionine</name>
        <dbReference type="ChEBI" id="CHEBI:59789"/>
    </ligand>
</feature>
<reference evidence="10 11" key="1">
    <citation type="journal article" date="2015" name="Genome Biol. Evol.">
        <title>Phylogenomic analyses indicate that early fungi evolved digesting cell walls of algal ancestors of land plants.</title>
        <authorList>
            <person name="Chang Y."/>
            <person name="Wang S."/>
            <person name="Sekimoto S."/>
            <person name="Aerts A.L."/>
            <person name="Choi C."/>
            <person name="Clum A."/>
            <person name="LaButti K.M."/>
            <person name="Lindquist E.A."/>
            <person name="Yee Ngan C."/>
            <person name="Ohm R.A."/>
            <person name="Salamov A.A."/>
            <person name="Grigoriev I.V."/>
            <person name="Spatafora J.W."/>
            <person name="Berbee M.L."/>
        </authorList>
    </citation>
    <scope>NUCLEOTIDE SEQUENCE [LARGE SCALE GENOMIC DNA]</scope>
    <source>
        <strain evidence="10 11">JEL478</strain>
    </source>
</reference>
<evidence type="ECO:0000256" key="6">
    <source>
        <dbReference type="ARBA" id="ARBA00022679"/>
    </source>
</evidence>
<sequence length="337" mass="38335">MSGHAPKGDDAIRQTNDDATISRLSAANLGYFHDPFVKYFVRRPSSNERRRSPLMNWGTYLRVTGLDELVDRFLGISVADEQDPSSSNAIETAKQILVLGAGSDTRWWRLKERGKQPAQYFEIDFPEITSLKIASIKKNEQLSRSLGTIDISSGGAELHSQAFHILPGDLRTFHPSITDALVKSGFNKDIPTLILSECVLVYLDPSRGDSIISWCSENLRRAVFVTYEQILPDDVFGRMMLRNLQSRGVDLRGIKEYPDLASQVARYISLGWDESFSVNLNDFYNSSVSSSEKKRLTAIEALDELEEWRMLLQHYCFVWAWLDRSKSGFTFRSFKQL</sequence>
<evidence type="ECO:0000256" key="3">
    <source>
        <dbReference type="ARBA" id="ARBA00012834"/>
    </source>
</evidence>
<dbReference type="OMA" id="IIYEPIR"/>
<dbReference type="EMBL" id="KQ965792">
    <property type="protein sequence ID" value="KXS12054.1"/>
    <property type="molecule type" value="Genomic_DNA"/>
</dbReference>
<protein>
    <recommendedName>
        <fullName evidence="4 8">Leucine carboxyl methyltransferase 1</fullName>
        <ecNumber evidence="3 8">2.1.1.233</ecNumber>
    </recommendedName>
</protein>
<dbReference type="Proteomes" id="UP000070544">
    <property type="component" value="Unassembled WGS sequence"/>
</dbReference>
<dbReference type="Pfam" id="PF04072">
    <property type="entry name" value="LCM"/>
    <property type="match status" value="1"/>
</dbReference>
<dbReference type="OrthoDB" id="203237at2759"/>
<dbReference type="EC" id="2.1.1.233" evidence="3 8"/>
<dbReference type="SUPFAM" id="SSF53335">
    <property type="entry name" value="S-adenosyl-L-methionine-dependent methyltransferases"/>
    <property type="match status" value="1"/>
</dbReference>
<gene>
    <name evidence="10" type="ORF">M427DRAFT_126117</name>
</gene>
<feature type="binding site" evidence="9">
    <location>
        <position position="100"/>
    </location>
    <ligand>
        <name>S-adenosyl-L-methionine</name>
        <dbReference type="ChEBI" id="CHEBI:59789"/>
    </ligand>
</feature>
<keyword evidence="5 8" id="KW-0489">Methyltransferase</keyword>